<dbReference type="InterPro" id="IPR015853">
    <property type="entry name" value="ABC_transpr_FbpC"/>
</dbReference>
<evidence type="ECO:0000259" key="9">
    <source>
        <dbReference type="PROSITE" id="PS50893"/>
    </source>
</evidence>
<evidence type="ECO:0000313" key="10">
    <source>
        <dbReference type="EMBL" id="OWR05017.1"/>
    </source>
</evidence>
<evidence type="ECO:0000256" key="7">
    <source>
        <dbReference type="ARBA" id="ARBA00023065"/>
    </source>
</evidence>
<dbReference type="AlphaFoldDB" id="A0A254NFE5"/>
<dbReference type="InterPro" id="IPR003439">
    <property type="entry name" value="ABC_transporter-like_ATP-bd"/>
</dbReference>
<dbReference type="InterPro" id="IPR050093">
    <property type="entry name" value="ABC_SmlMolc_Importer"/>
</dbReference>
<keyword evidence="8" id="KW-0472">Membrane</keyword>
<evidence type="ECO:0000256" key="5">
    <source>
        <dbReference type="ARBA" id="ARBA00022840"/>
    </source>
</evidence>
<dbReference type="FunFam" id="3.40.50.300:FF:000425">
    <property type="entry name" value="Probable ABC transporter, ATP-binding subunit"/>
    <property type="match status" value="1"/>
</dbReference>
<dbReference type="PANTHER" id="PTHR42781:SF4">
    <property type="entry name" value="SPERMIDINE_PUTRESCINE IMPORT ATP-BINDING PROTEIN POTA"/>
    <property type="match status" value="1"/>
</dbReference>
<evidence type="ECO:0000256" key="1">
    <source>
        <dbReference type="ARBA" id="ARBA00022448"/>
    </source>
</evidence>
<keyword evidence="11" id="KW-1185">Reference proteome</keyword>
<evidence type="ECO:0000256" key="8">
    <source>
        <dbReference type="ARBA" id="ARBA00023136"/>
    </source>
</evidence>
<keyword evidence="5 10" id="KW-0067">ATP-binding</keyword>
<proteinExistence type="predicted"/>
<protein>
    <submittedName>
        <fullName evidence="10">Spermidine/putrescine ABC transporter ATP-binding protein</fullName>
    </submittedName>
</protein>
<name>A0A254NFE5_9BURK</name>
<feature type="domain" description="ABC transporter" evidence="9">
    <location>
        <begin position="4"/>
        <end position="237"/>
    </location>
</feature>
<dbReference type="InterPro" id="IPR027417">
    <property type="entry name" value="P-loop_NTPase"/>
</dbReference>
<dbReference type="GO" id="GO:0016887">
    <property type="term" value="F:ATP hydrolysis activity"/>
    <property type="evidence" value="ECO:0007669"/>
    <property type="project" value="InterPro"/>
</dbReference>
<keyword evidence="3" id="KW-0410">Iron transport</keyword>
<dbReference type="Proteomes" id="UP000197446">
    <property type="component" value="Unassembled WGS sequence"/>
</dbReference>
<keyword evidence="2" id="KW-1003">Cell membrane</keyword>
<evidence type="ECO:0000256" key="4">
    <source>
        <dbReference type="ARBA" id="ARBA00022741"/>
    </source>
</evidence>
<keyword evidence="1" id="KW-0813">Transport</keyword>
<dbReference type="SUPFAM" id="SSF52540">
    <property type="entry name" value="P-loop containing nucleoside triphosphate hydrolases"/>
    <property type="match status" value="1"/>
</dbReference>
<evidence type="ECO:0000256" key="2">
    <source>
        <dbReference type="ARBA" id="ARBA00022475"/>
    </source>
</evidence>
<organism evidence="10 11">
    <name type="scientific">Roseateles puraquae</name>
    <dbReference type="NCBI Taxonomy" id="431059"/>
    <lineage>
        <taxon>Bacteria</taxon>
        <taxon>Pseudomonadati</taxon>
        <taxon>Pseudomonadota</taxon>
        <taxon>Betaproteobacteria</taxon>
        <taxon>Burkholderiales</taxon>
        <taxon>Sphaerotilaceae</taxon>
        <taxon>Roseateles</taxon>
    </lineage>
</organism>
<reference evidence="10 11" key="1">
    <citation type="journal article" date="2007" name="Int. J. Syst. Evol. Microbiol.">
        <title>Description of Pelomonas aquatica sp. nov. and Pelomonas puraquae sp. nov., isolated from industrial and haemodialysis water.</title>
        <authorList>
            <person name="Gomila M."/>
            <person name="Bowien B."/>
            <person name="Falsen E."/>
            <person name="Moore E.R."/>
            <person name="Lalucat J."/>
        </authorList>
    </citation>
    <scope>NUCLEOTIDE SEQUENCE [LARGE SCALE GENOMIC DNA]</scope>
    <source>
        <strain evidence="10 11">CCUG 52769</strain>
    </source>
</reference>
<dbReference type="EMBL" id="NISI01000001">
    <property type="protein sequence ID" value="OWR05017.1"/>
    <property type="molecule type" value="Genomic_DNA"/>
</dbReference>
<dbReference type="GO" id="GO:0005524">
    <property type="term" value="F:ATP binding"/>
    <property type="evidence" value="ECO:0007669"/>
    <property type="project" value="UniProtKB-KW"/>
</dbReference>
<evidence type="ECO:0000313" key="11">
    <source>
        <dbReference type="Proteomes" id="UP000197446"/>
    </source>
</evidence>
<dbReference type="InterPro" id="IPR003593">
    <property type="entry name" value="AAA+_ATPase"/>
</dbReference>
<comment type="caution">
    <text evidence="10">The sequence shown here is derived from an EMBL/GenBank/DDBJ whole genome shotgun (WGS) entry which is preliminary data.</text>
</comment>
<dbReference type="PROSITE" id="PS50893">
    <property type="entry name" value="ABC_TRANSPORTER_2"/>
    <property type="match status" value="1"/>
</dbReference>
<dbReference type="PROSITE" id="PS00211">
    <property type="entry name" value="ABC_TRANSPORTER_1"/>
    <property type="match status" value="1"/>
</dbReference>
<sequence>MANSHALNVHQARLDLGGRPILQGIDVELGPGQVLALLGASGCGKTTLLRAIAGLQPLDSGRIDVAGRDVTRLPTAQRGIGVVFQHYALFPNLSVGENIAFGLQARGDAAPAQQARVRELLDLVGLGELAARRPGELSGGQRQRVALARALAPEPALLLLDEPFSALDESFRVPLRRAFRRLQRGLDQSCVLVTHDRDEAFELADQVAVMFDGRIAQCCPPAELWQRPASWRVAEFLGAFNRLEARSAPGAWRRDRGGWIAPLAALQVDDGQAAREDWQLSATVASLHPGRLGVAVELTLTDGQALTLNLPPDARLPEPGCPMALRLPATALQWLPD</sequence>
<dbReference type="OrthoDB" id="5298774at2"/>
<gene>
    <name evidence="10" type="ORF">CDO81_00565</name>
</gene>
<dbReference type="InterPro" id="IPR017871">
    <property type="entry name" value="ABC_transporter-like_CS"/>
</dbReference>
<dbReference type="Gene3D" id="3.40.50.300">
    <property type="entry name" value="P-loop containing nucleotide triphosphate hydrolases"/>
    <property type="match status" value="1"/>
</dbReference>
<keyword evidence="4" id="KW-0547">Nucleotide-binding</keyword>
<evidence type="ECO:0000256" key="3">
    <source>
        <dbReference type="ARBA" id="ARBA00022496"/>
    </source>
</evidence>
<evidence type="ECO:0000256" key="6">
    <source>
        <dbReference type="ARBA" id="ARBA00023004"/>
    </source>
</evidence>
<dbReference type="GO" id="GO:0016020">
    <property type="term" value="C:membrane"/>
    <property type="evidence" value="ECO:0007669"/>
    <property type="project" value="InterPro"/>
</dbReference>
<dbReference type="PANTHER" id="PTHR42781">
    <property type="entry name" value="SPERMIDINE/PUTRESCINE IMPORT ATP-BINDING PROTEIN POTA"/>
    <property type="match status" value="1"/>
</dbReference>
<keyword evidence="6" id="KW-0408">Iron</keyword>
<dbReference type="GO" id="GO:0015697">
    <property type="term" value="P:quaternary ammonium group transport"/>
    <property type="evidence" value="ECO:0007669"/>
    <property type="project" value="UniProtKB-ARBA"/>
</dbReference>
<dbReference type="GO" id="GO:0015408">
    <property type="term" value="F:ABC-type ferric iron transporter activity"/>
    <property type="evidence" value="ECO:0007669"/>
    <property type="project" value="InterPro"/>
</dbReference>
<accession>A0A254NFE5</accession>
<keyword evidence="7" id="KW-0406">Ion transport</keyword>
<dbReference type="RefSeq" id="WP_088481231.1">
    <property type="nucleotide sequence ID" value="NZ_NISI01000001.1"/>
</dbReference>
<dbReference type="SMART" id="SM00382">
    <property type="entry name" value="AAA"/>
    <property type="match status" value="1"/>
</dbReference>
<dbReference type="Pfam" id="PF00005">
    <property type="entry name" value="ABC_tran"/>
    <property type="match status" value="1"/>
</dbReference>
<dbReference type="CDD" id="cd03259">
    <property type="entry name" value="ABC_Carb_Solutes_like"/>
    <property type="match status" value="1"/>
</dbReference>